<sequence length="204" mass="23274">MEVFNKAKAVKLRSHLDKYLFADDDHEKVRQSRNSSSRRAVWFVEFVEGKSNAIRLRSCHGWYLTATDEAFLLGWTGYKVIQSVPDKDYYWKYEWEPIGDGFQVKLRTWCGKYLRANGGTPPWRNSITHDDPHTSATKNWILWDVVAADALESESPVDFISTRSNMSALSDESVDWEPASCVSVVSAASPRPLSSKRVSAFFVI</sequence>
<protein>
    <recommendedName>
        <fullName evidence="1">DUF569 domain-containing protein</fullName>
    </recommendedName>
</protein>
<dbReference type="Pfam" id="PF04601">
    <property type="entry name" value="DUF569"/>
    <property type="match status" value="1"/>
</dbReference>
<dbReference type="PANTHER" id="PTHR31205">
    <property type="entry name" value="ACTIN CROSS-LINKING PROTEIN (DUF569)"/>
    <property type="match status" value="1"/>
</dbReference>
<dbReference type="Gene3D" id="2.80.10.50">
    <property type="match status" value="1"/>
</dbReference>
<evidence type="ECO:0000313" key="3">
    <source>
        <dbReference type="Proteomes" id="UP000516437"/>
    </source>
</evidence>
<evidence type="ECO:0000259" key="1">
    <source>
        <dbReference type="Pfam" id="PF04601"/>
    </source>
</evidence>
<comment type="caution">
    <text evidence="2">The sequence shown here is derived from an EMBL/GenBank/DDBJ whole genome shotgun (WGS) entry which is preliminary data.</text>
</comment>
<dbReference type="PANTHER" id="PTHR31205:SF66">
    <property type="entry name" value="DUF569 DOMAIN-CONTAINING PROTEIN"/>
    <property type="match status" value="1"/>
</dbReference>
<name>A0A6A1V567_9ROSI</name>
<gene>
    <name evidence="2" type="ORF">CJ030_MR7G002521</name>
</gene>
<dbReference type="AlphaFoldDB" id="A0A6A1V567"/>
<reference evidence="2 3" key="1">
    <citation type="journal article" date="2019" name="Plant Biotechnol. J.">
        <title>The red bayberry genome and genetic basis of sex determination.</title>
        <authorList>
            <person name="Jia H.M."/>
            <person name="Jia H.J."/>
            <person name="Cai Q.L."/>
            <person name="Wang Y."/>
            <person name="Zhao H.B."/>
            <person name="Yang W.F."/>
            <person name="Wang G.Y."/>
            <person name="Li Y.H."/>
            <person name="Zhan D.L."/>
            <person name="Shen Y.T."/>
            <person name="Niu Q.F."/>
            <person name="Chang L."/>
            <person name="Qiu J."/>
            <person name="Zhao L."/>
            <person name="Xie H.B."/>
            <person name="Fu W.Y."/>
            <person name="Jin J."/>
            <person name="Li X.W."/>
            <person name="Jiao Y."/>
            <person name="Zhou C.C."/>
            <person name="Tu T."/>
            <person name="Chai C.Y."/>
            <person name="Gao J.L."/>
            <person name="Fan L.J."/>
            <person name="van de Weg E."/>
            <person name="Wang J.Y."/>
            <person name="Gao Z.S."/>
        </authorList>
    </citation>
    <scope>NUCLEOTIDE SEQUENCE [LARGE SCALE GENOMIC DNA]</scope>
    <source>
        <tissue evidence="2">Leaves</tissue>
    </source>
</reference>
<dbReference type="FunFam" id="2.80.10.50:FF:000067">
    <property type="entry name" value="BnaC05g19630D protein"/>
    <property type="match status" value="1"/>
</dbReference>
<evidence type="ECO:0000313" key="2">
    <source>
        <dbReference type="EMBL" id="KAB1207959.1"/>
    </source>
</evidence>
<accession>A0A6A1V567</accession>
<dbReference type="InterPro" id="IPR007679">
    <property type="entry name" value="DUF569"/>
</dbReference>
<dbReference type="InterPro" id="IPR008999">
    <property type="entry name" value="Actin-crosslinking"/>
</dbReference>
<dbReference type="OrthoDB" id="2432302at2759"/>
<dbReference type="SUPFAM" id="SSF50405">
    <property type="entry name" value="Actin-crosslinking proteins"/>
    <property type="match status" value="1"/>
</dbReference>
<dbReference type="EMBL" id="RXIC02000025">
    <property type="protein sequence ID" value="KAB1207959.1"/>
    <property type="molecule type" value="Genomic_DNA"/>
</dbReference>
<proteinExistence type="predicted"/>
<keyword evidence="3" id="KW-1185">Reference proteome</keyword>
<dbReference type="CDD" id="cd23340">
    <property type="entry name" value="beta-trefoil_FSCN_ACP-like"/>
    <property type="match status" value="1"/>
</dbReference>
<organism evidence="2 3">
    <name type="scientific">Morella rubra</name>
    <name type="common">Chinese bayberry</name>
    <dbReference type="NCBI Taxonomy" id="262757"/>
    <lineage>
        <taxon>Eukaryota</taxon>
        <taxon>Viridiplantae</taxon>
        <taxon>Streptophyta</taxon>
        <taxon>Embryophyta</taxon>
        <taxon>Tracheophyta</taxon>
        <taxon>Spermatophyta</taxon>
        <taxon>Magnoliopsida</taxon>
        <taxon>eudicotyledons</taxon>
        <taxon>Gunneridae</taxon>
        <taxon>Pentapetalae</taxon>
        <taxon>rosids</taxon>
        <taxon>fabids</taxon>
        <taxon>Fagales</taxon>
        <taxon>Myricaceae</taxon>
        <taxon>Morella</taxon>
    </lineage>
</organism>
<feature type="domain" description="DUF569" evidence="1">
    <location>
        <begin position="1"/>
        <end position="143"/>
    </location>
</feature>
<dbReference type="Proteomes" id="UP000516437">
    <property type="component" value="Chromosome 7"/>
</dbReference>